<keyword evidence="4" id="KW-1185">Reference proteome</keyword>
<dbReference type="InterPro" id="IPR011600">
    <property type="entry name" value="Pept_C14_caspase"/>
</dbReference>
<name>X6M9C6_RETFI</name>
<dbReference type="SUPFAM" id="SSF50965">
    <property type="entry name" value="Galactose oxidase, central domain"/>
    <property type="match status" value="1"/>
</dbReference>
<evidence type="ECO:0000313" key="3">
    <source>
        <dbReference type="EMBL" id="ETO09620.1"/>
    </source>
</evidence>
<dbReference type="InterPro" id="IPR052039">
    <property type="entry name" value="Caspase-related_regulators"/>
</dbReference>
<dbReference type="Gene3D" id="3.40.50.1460">
    <property type="match status" value="1"/>
</dbReference>
<dbReference type="SUPFAM" id="SSF52129">
    <property type="entry name" value="Caspase-like"/>
    <property type="match status" value="1"/>
</dbReference>
<dbReference type="PANTHER" id="PTHR22576">
    <property type="entry name" value="MUCOSA ASSOCIATED LYMPHOID TISSUE LYMPHOMA TRANSLOCATION PROTEIN 1/PARACASPASE"/>
    <property type="match status" value="1"/>
</dbReference>
<dbReference type="Gene3D" id="2.120.10.80">
    <property type="entry name" value="Kelch-type beta propeller"/>
    <property type="match status" value="2"/>
</dbReference>
<dbReference type="PANTHER" id="PTHR22576:SF41">
    <property type="entry name" value="CASPASE 14, APOPTOSIS-RELATED CYSTEINE PEPTIDASE"/>
    <property type="match status" value="1"/>
</dbReference>
<dbReference type="AlphaFoldDB" id="X6M9C6"/>
<evidence type="ECO:0000256" key="1">
    <source>
        <dbReference type="ARBA" id="ARBA00010134"/>
    </source>
</evidence>
<dbReference type="InterPro" id="IPR011043">
    <property type="entry name" value="Gal_Oxase/kelch_b-propeller"/>
</dbReference>
<dbReference type="InterPro" id="IPR001309">
    <property type="entry name" value="Pept_C14_p20"/>
</dbReference>
<sequence>MSKQIFQTLKNLPTPLSDSQCILQKHEILIYGGFSNRNCYSYHTLKNEYKFICKYPRDVILKGHCVVKLIDNDNDKITLLSFGGKNKHTLTMKYVSVWSNNGNDNKIDKSNNYNEWIPFTDNHNHPIIIGRDKDNYYGLRAVIGGSNNHLLFITYLDNNISVFNLNTFQFIKHDNLPINNYIKYHCFVSKLKISKQKKNNEMLLFCFEVGLSIEYDEDNNTFQFQQLRVCDDIASFLGYAYVCVNDVILFFGGWNGKREANLIVPKSVHKYSIRENKWMTFKNSLSSPLSSSVAILSEDNMHVHIIGGWNREAVSTHIKTKVSEWLNEEEIEKGIELKIEKKEDENEANKIVKKKDIEEKNKKWVKWWNEREQKDKAEIIEKFKAMSSEQFEVWLLNECKWKNEITKDDIDAIRFSVNAYIAFVMTNEEGKEEELTAYVITNGTKKLIKMKELTFEELLRQTYNCLESNAFQKINNENLKPQLTDMKNNIIESNEDVMKEFKSNEPTFKLIWTSFQHGKTKTIKNAFVIMIAISEYNDNSIWKNLKNVKEKDVKNFKQLFEQEMNYEIMCNSSPKMTKDEVDEFMDQVKINFKLRKNTNKYDGLIIIICGHGENENMLVASDGKHVSINKIRSSFNCHEMESFKDFPKIFIIDACRGENIPKAHEIVKRGNDISYGHNDDGFLMIWSTTKGHQVADLSLLSESMKKVVTSKYKNSYPFKQMLQDIRTEIRNNKNSEWYCVESQDTTDYDIIFQQRESV</sequence>
<evidence type="ECO:0000259" key="2">
    <source>
        <dbReference type="PROSITE" id="PS50208"/>
    </source>
</evidence>
<dbReference type="PROSITE" id="PS50208">
    <property type="entry name" value="CASPASE_P20"/>
    <property type="match status" value="1"/>
</dbReference>
<dbReference type="OrthoDB" id="6116485at2759"/>
<dbReference type="InterPro" id="IPR029030">
    <property type="entry name" value="Caspase-like_dom_sf"/>
</dbReference>
<protein>
    <submittedName>
        <fullName evidence="3">Caspase-8</fullName>
    </submittedName>
</protein>
<feature type="domain" description="Caspase family p20" evidence="2">
    <location>
        <begin position="599"/>
        <end position="659"/>
    </location>
</feature>
<dbReference type="InterPro" id="IPR015915">
    <property type="entry name" value="Kelch-typ_b-propeller"/>
</dbReference>
<dbReference type="InterPro" id="IPR015917">
    <property type="entry name" value="Pept_C14A"/>
</dbReference>
<comment type="similarity">
    <text evidence="1">Belongs to the peptidase C14A family.</text>
</comment>
<dbReference type="GO" id="GO:0004197">
    <property type="term" value="F:cysteine-type endopeptidase activity"/>
    <property type="evidence" value="ECO:0007669"/>
    <property type="project" value="InterPro"/>
</dbReference>
<organism evidence="3 4">
    <name type="scientific">Reticulomyxa filosa</name>
    <dbReference type="NCBI Taxonomy" id="46433"/>
    <lineage>
        <taxon>Eukaryota</taxon>
        <taxon>Sar</taxon>
        <taxon>Rhizaria</taxon>
        <taxon>Retaria</taxon>
        <taxon>Foraminifera</taxon>
        <taxon>Monothalamids</taxon>
        <taxon>Reticulomyxidae</taxon>
        <taxon>Reticulomyxa</taxon>
    </lineage>
</organism>
<proteinExistence type="inferred from homology"/>
<reference evidence="3 4" key="1">
    <citation type="journal article" date="2013" name="Curr. Biol.">
        <title>The Genome of the Foraminiferan Reticulomyxa filosa.</title>
        <authorList>
            <person name="Glockner G."/>
            <person name="Hulsmann N."/>
            <person name="Schleicher M."/>
            <person name="Noegel A.A."/>
            <person name="Eichinger L."/>
            <person name="Gallinger C."/>
            <person name="Pawlowski J."/>
            <person name="Sierra R."/>
            <person name="Euteneuer U."/>
            <person name="Pillet L."/>
            <person name="Moustafa A."/>
            <person name="Platzer M."/>
            <person name="Groth M."/>
            <person name="Szafranski K."/>
            <person name="Schliwa M."/>
        </authorList>
    </citation>
    <scope>NUCLEOTIDE SEQUENCE [LARGE SCALE GENOMIC DNA]</scope>
</reference>
<dbReference type="Proteomes" id="UP000023152">
    <property type="component" value="Unassembled WGS sequence"/>
</dbReference>
<accession>X6M9C6</accession>
<dbReference type="Pfam" id="PF00656">
    <property type="entry name" value="Peptidase_C14"/>
    <property type="match status" value="1"/>
</dbReference>
<dbReference type="EMBL" id="ASPP01023975">
    <property type="protein sequence ID" value="ETO09620.1"/>
    <property type="molecule type" value="Genomic_DNA"/>
</dbReference>
<dbReference type="SMART" id="SM00115">
    <property type="entry name" value="CASc"/>
    <property type="match status" value="1"/>
</dbReference>
<dbReference type="GO" id="GO:0006508">
    <property type="term" value="P:proteolysis"/>
    <property type="evidence" value="ECO:0007669"/>
    <property type="project" value="InterPro"/>
</dbReference>
<gene>
    <name evidence="3" type="ORF">RFI_27760</name>
</gene>
<evidence type="ECO:0000313" key="4">
    <source>
        <dbReference type="Proteomes" id="UP000023152"/>
    </source>
</evidence>
<comment type="caution">
    <text evidence="3">The sequence shown here is derived from an EMBL/GenBank/DDBJ whole genome shotgun (WGS) entry which is preliminary data.</text>
</comment>